<name>A0A4R1CBL9_9ACTN</name>
<dbReference type="OrthoDB" id="3788513at2"/>
<accession>A0A4R1CBL9</accession>
<sequence>MDDATKQRIKAALVAHATEALAGLQAQIGDDDAASRIPAGDTYQADDLSQADEAGDLGALLELSLARQQAALDAAETLDVTPTDVVRPGAVVSFGGSSYVVGVLADAFEADGVSYEGISADSPVGTAIAGLRAGDTFTVNGQSHTLDTVA</sequence>
<dbReference type="GO" id="GO:0032784">
    <property type="term" value="P:regulation of DNA-templated transcription elongation"/>
    <property type="evidence" value="ECO:0007669"/>
    <property type="project" value="InterPro"/>
</dbReference>
<dbReference type="EMBL" id="SJZJ01000011">
    <property type="protein sequence ID" value="TCJ28300.1"/>
    <property type="molecule type" value="Genomic_DNA"/>
</dbReference>
<evidence type="ECO:0000313" key="1">
    <source>
        <dbReference type="EMBL" id="TCJ28300.1"/>
    </source>
</evidence>
<dbReference type="RefSeq" id="WP_131582989.1">
    <property type="nucleotide sequence ID" value="NZ_SJZJ01000011.1"/>
</dbReference>
<keyword evidence="2" id="KW-1185">Reference proteome</keyword>
<dbReference type="AlphaFoldDB" id="A0A4R1CBL9"/>
<evidence type="ECO:0008006" key="3">
    <source>
        <dbReference type="Google" id="ProtNLM"/>
    </source>
</evidence>
<dbReference type="GO" id="GO:0003677">
    <property type="term" value="F:DNA binding"/>
    <property type="evidence" value="ECO:0007669"/>
    <property type="project" value="InterPro"/>
</dbReference>
<dbReference type="Proteomes" id="UP000295453">
    <property type="component" value="Unassembled WGS sequence"/>
</dbReference>
<comment type="caution">
    <text evidence="1">The sequence shown here is derived from an EMBL/GenBank/DDBJ whole genome shotgun (WGS) entry which is preliminary data.</text>
</comment>
<organism evidence="1 2">
    <name type="scientific">Nocardioides jejuensis</name>
    <dbReference type="NCBI Taxonomy" id="2502782"/>
    <lineage>
        <taxon>Bacteria</taxon>
        <taxon>Bacillati</taxon>
        <taxon>Actinomycetota</taxon>
        <taxon>Actinomycetes</taxon>
        <taxon>Propionibacteriales</taxon>
        <taxon>Nocardioidaceae</taxon>
        <taxon>Nocardioides</taxon>
    </lineage>
</organism>
<reference evidence="1 2" key="1">
    <citation type="submission" date="2019-03" db="EMBL/GenBank/DDBJ databases">
        <authorList>
            <person name="Kim M.K.M."/>
        </authorList>
    </citation>
    <scope>NUCLEOTIDE SEQUENCE [LARGE SCALE GENOMIC DNA]</scope>
    <source>
        <strain evidence="1 2">18JY15-6</strain>
    </source>
</reference>
<dbReference type="InterPro" id="IPR036953">
    <property type="entry name" value="GreA/GreB_C_sf"/>
</dbReference>
<gene>
    <name evidence="1" type="ORF">EPD65_08130</name>
</gene>
<dbReference type="SUPFAM" id="SSF54534">
    <property type="entry name" value="FKBP-like"/>
    <property type="match status" value="1"/>
</dbReference>
<protein>
    <recommendedName>
        <fullName evidence="3">Transcription elongation factor GreA/GreB C-terminal domain-containing protein</fullName>
    </recommendedName>
</protein>
<proteinExistence type="predicted"/>
<evidence type="ECO:0000313" key="2">
    <source>
        <dbReference type="Proteomes" id="UP000295453"/>
    </source>
</evidence>
<dbReference type="Gene3D" id="3.10.50.30">
    <property type="entry name" value="Transcription elongation factor, GreA/GreB, C-terminal domain"/>
    <property type="match status" value="1"/>
</dbReference>